<dbReference type="EMBL" id="CP022743">
    <property type="protein sequence ID" value="ASU34575.1"/>
    <property type="molecule type" value="Genomic_DNA"/>
</dbReference>
<accession>A0A223NXI6</accession>
<dbReference type="PANTHER" id="PTHR44520">
    <property type="entry name" value="RESPONSE REGULATOR RCP1-RELATED"/>
    <property type="match status" value="1"/>
</dbReference>
<evidence type="ECO:0000259" key="2">
    <source>
        <dbReference type="PROSITE" id="PS50110"/>
    </source>
</evidence>
<evidence type="ECO:0000313" key="4">
    <source>
        <dbReference type="Proteomes" id="UP000215002"/>
    </source>
</evidence>
<evidence type="ECO:0000256" key="1">
    <source>
        <dbReference type="PROSITE-ProRule" id="PRU00169"/>
    </source>
</evidence>
<name>A0A223NXI6_9SPHI</name>
<dbReference type="AlphaFoldDB" id="A0A223NXI6"/>
<dbReference type="InterPro" id="IPR052893">
    <property type="entry name" value="TCS_response_regulator"/>
</dbReference>
<feature type="modified residue" description="4-aspartylphosphate" evidence="1">
    <location>
        <position position="72"/>
    </location>
</feature>
<dbReference type="Proteomes" id="UP000215002">
    <property type="component" value="Chromosome"/>
</dbReference>
<dbReference type="PANTHER" id="PTHR44520:SF1">
    <property type="entry name" value="TWO-COMPONENT SYSTEM REGULATORY PROTEIN"/>
    <property type="match status" value="1"/>
</dbReference>
<reference evidence="3 4" key="1">
    <citation type="submission" date="2017-08" db="EMBL/GenBank/DDBJ databases">
        <title>Complete genome sequence of Mucilaginibacter sp. strain BJC16-A31.</title>
        <authorList>
            <consortium name="Henan University of Science and Technology"/>
            <person name="You X."/>
        </authorList>
    </citation>
    <scope>NUCLEOTIDE SEQUENCE [LARGE SCALE GENOMIC DNA]</scope>
    <source>
        <strain evidence="3 4">BJC16-A31</strain>
    </source>
</reference>
<dbReference type="PROSITE" id="PS50110">
    <property type="entry name" value="RESPONSE_REGULATORY"/>
    <property type="match status" value="1"/>
</dbReference>
<dbReference type="Pfam" id="PF00072">
    <property type="entry name" value="Response_reg"/>
    <property type="match status" value="1"/>
</dbReference>
<feature type="domain" description="Response regulatory" evidence="2">
    <location>
        <begin position="11"/>
        <end position="139"/>
    </location>
</feature>
<keyword evidence="4" id="KW-1185">Reference proteome</keyword>
<dbReference type="GO" id="GO:0000160">
    <property type="term" value="P:phosphorelay signal transduction system"/>
    <property type="evidence" value="ECO:0007669"/>
    <property type="project" value="InterPro"/>
</dbReference>
<protein>
    <submittedName>
        <fullName evidence="3">Two-component system response regulator</fullName>
    </submittedName>
</protein>
<keyword evidence="1" id="KW-0597">Phosphoprotein</keyword>
<dbReference type="InterPro" id="IPR001789">
    <property type="entry name" value="Sig_transdc_resp-reg_receiver"/>
</dbReference>
<dbReference type="InterPro" id="IPR011006">
    <property type="entry name" value="CheY-like_superfamily"/>
</dbReference>
<proteinExistence type="predicted"/>
<dbReference type="SUPFAM" id="SSF52172">
    <property type="entry name" value="CheY-like"/>
    <property type="match status" value="1"/>
</dbReference>
<sequence>MNKKMNGNEIEILLVEDNVHDAELTIRSLKKVNLANKLIHVRDGAEALDFIFAKGDFAGRNILNRPKVVLLDIKMPKVDGIEVLRQIKSNETTKTIPVVMMTSSKEEQDMISSYNLGVNSYVVKPVDFEGFVKAVCELGLYWLITNQQIQ</sequence>
<evidence type="ECO:0000313" key="3">
    <source>
        <dbReference type="EMBL" id="ASU34575.1"/>
    </source>
</evidence>
<dbReference type="SMART" id="SM00448">
    <property type="entry name" value="REC"/>
    <property type="match status" value="1"/>
</dbReference>
<gene>
    <name evidence="3" type="ORF">MuYL_2688</name>
</gene>
<dbReference type="RefSeq" id="WP_211710136.1">
    <property type="nucleotide sequence ID" value="NZ_CP022743.1"/>
</dbReference>
<organism evidence="3 4">
    <name type="scientific">Mucilaginibacter xinganensis</name>
    <dbReference type="NCBI Taxonomy" id="1234841"/>
    <lineage>
        <taxon>Bacteria</taxon>
        <taxon>Pseudomonadati</taxon>
        <taxon>Bacteroidota</taxon>
        <taxon>Sphingobacteriia</taxon>
        <taxon>Sphingobacteriales</taxon>
        <taxon>Sphingobacteriaceae</taxon>
        <taxon>Mucilaginibacter</taxon>
    </lineage>
</organism>
<dbReference type="KEGG" id="muc:MuYL_2688"/>
<dbReference type="Gene3D" id="3.40.50.2300">
    <property type="match status" value="1"/>
</dbReference>
<dbReference type="CDD" id="cd17557">
    <property type="entry name" value="REC_Rcp-like"/>
    <property type="match status" value="1"/>
</dbReference>